<dbReference type="EMBL" id="CP103300">
    <property type="protein sequence ID" value="UYM15368.1"/>
    <property type="molecule type" value="Genomic_DNA"/>
</dbReference>
<dbReference type="PROSITE" id="PS50157">
    <property type="entry name" value="ZINC_FINGER_C2H2_2"/>
    <property type="match status" value="1"/>
</dbReference>
<name>A0ABY6GRI9_9GAMM</name>
<evidence type="ECO:0000256" key="2">
    <source>
        <dbReference type="SAM" id="MobiDB-lite"/>
    </source>
</evidence>
<dbReference type="InterPro" id="IPR013087">
    <property type="entry name" value="Znf_C2H2_type"/>
</dbReference>
<evidence type="ECO:0000313" key="4">
    <source>
        <dbReference type="EMBL" id="UYM15368.1"/>
    </source>
</evidence>
<organism evidence="4 5">
    <name type="scientific">Endozoicomonas euniceicola</name>
    <dbReference type="NCBI Taxonomy" id="1234143"/>
    <lineage>
        <taxon>Bacteria</taxon>
        <taxon>Pseudomonadati</taxon>
        <taxon>Pseudomonadota</taxon>
        <taxon>Gammaproteobacteria</taxon>
        <taxon>Oceanospirillales</taxon>
        <taxon>Endozoicomonadaceae</taxon>
        <taxon>Endozoicomonas</taxon>
    </lineage>
</organism>
<feature type="domain" description="C2H2-type" evidence="3">
    <location>
        <begin position="8"/>
        <end position="36"/>
    </location>
</feature>
<dbReference type="SMART" id="SM00355">
    <property type="entry name" value="ZnF_C2H2"/>
    <property type="match status" value="1"/>
</dbReference>
<protein>
    <submittedName>
        <fullName evidence="4">C2H2-type zinc finger protein</fullName>
    </submittedName>
</protein>
<dbReference type="InterPro" id="IPR036236">
    <property type="entry name" value="Znf_C2H2_sf"/>
</dbReference>
<keyword evidence="5" id="KW-1185">Reference proteome</keyword>
<keyword evidence="1" id="KW-0862">Zinc</keyword>
<dbReference type="Gene3D" id="3.30.160.60">
    <property type="entry name" value="Classic Zinc Finger"/>
    <property type="match status" value="1"/>
</dbReference>
<evidence type="ECO:0000313" key="5">
    <source>
        <dbReference type="Proteomes" id="UP001163255"/>
    </source>
</evidence>
<feature type="region of interest" description="Disordered" evidence="2">
    <location>
        <begin position="23"/>
        <end position="58"/>
    </location>
</feature>
<dbReference type="Pfam" id="PF00096">
    <property type="entry name" value="zf-C2H2"/>
    <property type="match status" value="1"/>
</dbReference>
<dbReference type="PROSITE" id="PS00028">
    <property type="entry name" value="ZINC_FINGER_C2H2_1"/>
    <property type="match status" value="1"/>
</dbReference>
<keyword evidence="1" id="KW-0863">Zinc-finger</keyword>
<reference evidence="4" key="1">
    <citation type="submission" date="2022-10" db="EMBL/GenBank/DDBJ databases">
        <title>Completed Genome Sequence of two octocoral isolated bacterium, Endozoicomonas euniceicola EF212T and Endozoicomonas gorgoniicola PS125T.</title>
        <authorList>
            <person name="Chiou Y.-J."/>
            <person name="Chen Y.-H."/>
        </authorList>
    </citation>
    <scope>NUCLEOTIDE SEQUENCE</scope>
    <source>
        <strain evidence="4">EF212</strain>
    </source>
</reference>
<evidence type="ECO:0000259" key="3">
    <source>
        <dbReference type="PROSITE" id="PS50157"/>
    </source>
</evidence>
<proteinExistence type="predicted"/>
<accession>A0ABY6GRI9</accession>
<dbReference type="SUPFAM" id="SSF57667">
    <property type="entry name" value="beta-beta-alpha zinc fingers"/>
    <property type="match status" value="1"/>
</dbReference>
<feature type="compositionally biased region" description="Low complexity" evidence="2">
    <location>
        <begin position="49"/>
        <end position="58"/>
    </location>
</feature>
<keyword evidence="1" id="KW-0479">Metal-binding</keyword>
<evidence type="ECO:0000256" key="1">
    <source>
        <dbReference type="PROSITE-ProRule" id="PRU00042"/>
    </source>
</evidence>
<dbReference type="Proteomes" id="UP001163255">
    <property type="component" value="Chromosome"/>
</dbReference>
<sequence length="126" mass="13893">MQTHNPPHVCSICEKTFSRKSSLKKHMQKFHPKPTTAVTTESHEEPAGTVTTTTHSFSTDSSTISVSYIQPPNTETKVPIQVVTQLTGPIETTTVMQSSETISDSQSVDDFDTFQEKLARGLPDLE</sequence>
<gene>
    <name evidence="4" type="ORF">NX720_21325</name>
</gene>
<feature type="compositionally biased region" description="Basic residues" evidence="2">
    <location>
        <begin position="23"/>
        <end position="32"/>
    </location>
</feature>